<feature type="non-terminal residue" evidence="2">
    <location>
        <position position="227"/>
    </location>
</feature>
<evidence type="ECO:0000313" key="3">
    <source>
        <dbReference type="Proteomes" id="UP000262954"/>
    </source>
</evidence>
<reference evidence="2 3" key="1">
    <citation type="journal article" date="2018" name="Nat. Biotechnol.">
        <title>A standardized bacterial taxonomy based on genome phylogeny substantially revises the tree of life.</title>
        <authorList>
            <person name="Parks D.H."/>
            <person name="Chuvochina M."/>
            <person name="Waite D.W."/>
            <person name="Rinke C."/>
            <person name="Skarshewski A."/>
            <person name="Chaumeil P.A."/>
            <person name="Hugenholtz P."/>
        </authorList>
    </citation>
    <scope>NUCLEOTIDE SEQUENCE [LARGE SCALE GENOMIC DNA]</scope>
    <source>
        <strain evidence="2">UBA11482</strain>
    </source>
</reference>
<keyword evidence="1" id="KW-1133">Transmembrane helix</keyword>
<dbReference type="Proteomes" id="UP000262954">
    <property type="component" value="Unassembled WGS sequence"/>
</dbReference>
<dbReference type="Gene3D" id="1.20.1640.10">
    <property type="entry name" value="Multidrug efflux transporter AcrB transmembrane domain"/>
    <property type="match status" value="1"/>
</dbReference>
<dbReference type="InterPro" id="IPR001036">
    <property type="entry name" value="Acrflvin-R"/>
</dbReference>
<accession>A0A354M6G8</accession>
<dbReference type="PRINTS" id="PR00702">
    <property type="entry name" value="ACRIFLAVINRP"/>
</dbReference>
<dbReference type="PANTHER" id="PTHR32063:SF0">
    <property type="entry name" value="SWARMING MOTILITY PROTEIN SWRC"/>
    <property type="match status" value="1"/>
</dbReference>
<evidence type="ECO:0000256" key="1">
    <source>
        <dbReference type="SAM" id="Phobius"/>
    </source>
</evidence>
<protein>
    <submittedName>
        <fullName evidence="2">Multidrug transporter AcrB</fullName>
    </submittedName>
</protein>
<dbReference type="PANTHER" id="PTHR32063">
    <property type="match status" value="1"/>
</dbReference>
<dbReference type="GO" id="GO:0042910">
    <property type="term" value="F:xenobiotic transmembrane transporter activity"/>
    <property type="evidence" value="ECO:0007669"/>
    <property type="project" value="TreeGrafter"/>
</dbReference>
<dbReference type="SUPFAM" id="SSF82714">
    <property type="entry name" value="Multidrug efflux transporter AcrB TolC docking domain, DN and DC subdomains"/>
    <property type="match status" value="1"/>
</dbReference>
<name>A0A354M6G8_9BACT</name>
<dbReference type="Gene3D" id="3.30.70.1430">
    <property type="entry name" value="Multidrug efflux transporter AcrB pore domain"/>
    <property type="match status" value="1"/>
</dbReference>
<dbReference type="Pfam" id="PF00873">
    <property type="entry name" value="ACR_tran"/>
    <property type="match status" value="1"/>
</dbReference>
<dbReference type="GO" id="GO:0005886">
    <property type="term" value="C:plasma membrane"/>
    <property type="evidence" value="ECO:0007669"/>
    <property type="project" value="TreeGrafter"/>
</dbReference>
<dbReference type="InterPro" id="IPR027463">
    <property type="entry name" value="AcrB_DN_DC_subdom"/>
</dbReference>
<feature type="transmembrane region" description="Helical" evidence="1">
    <location>
        <begin position="12"/>
        <end position="34"/>
    </location>
</feature>
<evidence type="ECO:0000313" key="2">
    <source>
        <dbReference type="EMBL" id="HBJ10107.1"/>
    </source>
</evidence>
<gene>
    <name evidence="2" type="ORF">DDY73_14000</name>
</gene>
<keyword evidence="1" id="KW-0472">Membrane</keyword>
<sequence length="227" mass="24613">MSLYSSAVKKTITTALCFVAIVIIGLFSLSRLSIDLLPDIETNTIMVMTAYPGASASDIETNVTKVMENTLNTVTNLKHITSQSKENLSIVTLEFEYGTDIDVATNDVRDKLDIVETSLPDNVENPIIFKFGTDDIPILILSVTAEESMPALYKILDDKVANPLKRIGGVGSVSVTGAPEREIQVYCDPQKLEAYNLTVEGISGIIAQENLNTPGGSIDKRVTQKSI</sequence>
<keyword evidence="1" id="KW-0812">Transmembrane</keyword>
<dbReference type="Gene3D" id="3.30.2090.10">
    <property type="entry name" value="Multidrug efflux transporter AcrB TolC docking domain, DN and DC subdomains"/>
    <property type="match status" value="1"/>
</dbReference>
<dbReference type="AlphaFoldDB" id="A0A354M6G8"/>
<dbReference type="EMBL" id="DNWC01000171">
    <property type="protein sequence ID" value="HBJ10107.1"/>
    <property type="molecule type" value="Genomic_DNA"/>
</dbReference>
<dbReference type="Gene3D" id="3.30.70.1320">
    <property type="entry name" value="Multidrug efflux transporter AcrB pore domain like"/>
    <property type="match status" value="1"/>
</dbReference>
<comment type="caution">
    <text evidence="2">The sequence shown here is derived from an EMBL/GenBank/DDBJ whole genome shotgun (WGS) entry which is preliminary data.</text>
</comment>
<proteinExistence type="predicted"/>
<dbReference type="SUPFAM" id="SSF82693">
    <property type="entry name" value="Multidrug efflux transporter AcrB pore domain, PN1, PN2, PC1 and PC2 subdomains"/>
    <property type="match status" value="1"/>
</dbReference>
<organism evidence="2 3">
    <name type="scientific">Coprobacter fastidiosus</name>
    <dbReference type="NCBI Taxonomy" id="1099853"/>
    <lineage>
        <taxon>Bacteria</taxon>
        <taxon>Pseudomonadati</taxon>
        <taxon>Bacteroidota</taxon>
        <taxon>Bacteroidia</taxon>
        <taxon>Bacteroidales</taxon>
        <taxon>Barnesiellaceae</taxon>
        <taxon>Coprobacter</taxon>
    </lineage>
</organism>